<dbReference type="EMBL" id="CP011390">
    <property type="protein sequence ID" value="ANE52309.1"/>
    <property type="molecule type" value="Genomic_DNA"/>
</dbReference>
<keyword evidence="1" id="KW-0472">Membrane</keyword>
<name>A0A172TYY7_9BACT</name>
<keyword evidence="1" id="KW-0812">Transmembrane</keyword>
<keyword evidence="3" id="KW-1185">Reference proteome</keyword>
<dbReference type="AlphaFoldDB" id="A0A172TYY7"/>
<dbReference type="RefSeq" id="WP_066406628.1">
    <property type="nucleotide sequence ID" value="NZ_CP011390.1"/>
</dbReference>
<sequence length="157" mass="18094">MEFIWMIPLYIIMPVTGIILLLKGFNSGKGQGMKRIGAGVILLLLPCIHAFLLHRIENGNEKSLIGSYTLDSTEQAILKLYPDNTFEFAKVDSTLNYGKGKWQYRRWDIDEVALTFNDSTQLSFQVVNQDKENFLQTTFWTGTEHKYIKLVKSIKNR</sequence>
<organism evidence="2 3">
    <name type="scientific">Flavisolibacter tropicus</name>
    <dbReference type="NCBI Taxonomy" id="1492898"/>
    <lineage>
        <taxon>Bacteria</taxon>
        <taxon>Pseudomonadati</taxon>
        <taxon>Bacteroidota</taxon>
        <taxon>Chitinophagia</taxon>
        <taxon>Chitinophagales</taxon>
        <taxon>Chitinophagaceae</taxon>
        <taxon>Flavisolibacter</taxon>
    </lineage>
</organism>
<dbReference type="STRING" id="1492898.SY85_19275"/>
<evidence type="ECO:0000256" key="1">
    <source>
        <dbReference type="SAM" id="Phobius"/>
    </source>
</evidence>
<proteinExistence type="predicted"/>
<reference evidence="3" key="1">
    <citation type="submission" date="2015-01" db="EMBL/GenBank/DDBJ databases">
        <title>Flavisolibacter sp./LCS9/ whole genome sequencing.</title>
        <authorList>
            <person name="Kim M.K."/>
            <person name="Srinivasan S."/>
            <person name="Lee J.-J."/>
        </authorList>
    </citation>
    <scope>NUCLEOTIDE SEQUENCE [LARGE SCALE GENOMIC DNA]</scope>
    <source>
        <strain evidence="3">LCS9</strain>
    </source>
</reference>
<dbReference type="Proteomes" id="UP000077177">
    <property type="component" value="Chromosome"/>
</dbReference>
<feature type="transmembrane region" description="Helical" evidence="1">
    <location>
        <begin position="6"/>
        <end position="24"/>
    </location>
</feature>
<dbReference type="KEGG" id="fla:SY85_19275"/>
<keyword evidence="1" id="KW-1133">Transmembrane helix</keyword>
<evidence type="ECO:0000313" key="2">
    <source>
        <dbReference type="EMBL" id="ANE52309.1"/>
    </source>
</evidence>
<evidence type="ECO:0000313" key="3">
    <source>
        <dbReference type="Proteomes" id="UP000077177"/>
    </source>
</evidence>
<reference evidence="2 3" key="2">
    <citation type="journal article" date="2016" name="Int. J. Syst. Evol. Microbiol.">
        <title>Flavisolibacter tropicus sp. nov., isolated from tropical soil.</title>
        <authorList>
            <person name="Lee J.J."/>
            <person name="Kang M.S."/>
            <person name="Kim G.S."/>
            <person name="Lee C.S."/>
            <person name="Lim S."/>
            <person name="Lee J."/>
            <person name="Roh S.H."/>
            <person name="Kang H."/>
            <person name="Ha J.M."/>
            <person name="Bae S."/>
            <person name="Jung H.Y."/>
            <person name="Kim M.K."/>
        </authorList>
    </citation>
    <scope>NUCLEOTIDE SEQUENCE [LARGE SCALE GENOMIC DNA]</scope>
    <source>
        <strain evidence="2 3">LCS9</strain>
    </source>
</reference>
<gene>
    <name evidence="2" type="ORF">SY85_19275</name>
</gene>
<accession>A0A172TYY7</accession>
<feature type="transmembrane region" description="Helical" evidence="1">
    <location>
        <begin position="36"/>
        <end position="54"/>
    </location>
</feature>
<protein>
    <submittedName>
        <fullName evidence="2">Uncharacterized protein</fullName>
    </submittedName>
</protein>
<dbReference type="OrthoDB" id="661036at2"/>